<evidence type="ECO:0000313" key="1">
    <source>
        <dbReference type="EMBL" id="MBS4180634.1"/>
    </source>
</evidence>
<dbReference type="AlphaFoldDB" id="A0A942SUY0"/>
<sequence>MKRKRTYFMIEDLVFEVEKPEIPVKHIKKTQIKIENEEYKELRKEFNEDVYHIVKTPDGWVISEKE</sequence>
<accession>A0A942SUY0</accession>
<name>A0A942SUY0_9BACI</name>
<evidence type="ECO:0000313" key="3">
    <source>
        <dbReference type="Proteomes" id="UP000677265"/>
    </source>
</evidence>
<dbReference type="EMBL" id="JAGYPE010000001">
    <property type="protein sequence ID" value="MBS4180634.1"/>
    <property type="molecule type" value="Genomic_DNA"/>
</dbReference>
<dbReference type="Proteomes" id="UP000677265">
    <property type="component" value="Unassembled WGS sequence"/>
</dbReference>
<proteinExistence type="predicted"/>
<protein>
    <submittedName>
        <fullName evidence="1">Uncharacterized protein</fullName>
    </submittedName>
</protein>
<dbReference type="RefSeq" id="WP_213140596.1">
    <property type="nucleotide sequence ID" value="NZ_JAGYPE020000001.1"/>
</dbReference>
<comment type="caution">
    <text evidence="1">The sequence shown here is derived from an EMBL/GenBank/DDBJ whole genome shotgun (WGS) entry which is preliminary data.</text>
</comment>
<keyword evidence="3" id="KW-1185">Reference proteome</keyword>
<gene>
    <name evidence="2" type="ORF">KHB02_001600</name>
    <name evidence="1" type="ORF">KHB02_04410</name>
</gene>
<evidence type="ECO:0000313" key="2">
    <source>
        <dbReference type="EMBL" id="MCH6264221.1"/>
    </source>
</evidence>
<dbReference type="EMBL" id="JAGYPE020000001">
    <property type="protein sequence ID" value="MCH6264221.1"/>
    <property type="molecule type" value="Genomic_DNA"/>
</dbReference>
<organism evidence="1">
    <name type="scientific">Neobacillus citreus</name>
    <dbReference type="NCBI Taxonomy" id="2833578"/>
    <lineage>
        <taxon>Bacteria</taxon>
        <taxon>Bacillati</taxon>
        <taxon>Bacillota</taxon>
        <taxon>Bacilli</taxon>
        <taxon>Bacillales</taxon>
        <taxon>Bacillaceae</taxon>
        <taxon>Neobacillus</taxon>
    </lineage>
</organism>
<reference evidence="1" key="1">
    <citation type="submission" date="2021-05" db="EMBL/GenBank/DDBJ databases">
        <title>Novel Bacillus species.</title>
        <authorList>
            <person name="Liu G."/>
        </authorList>
    </citation>
    <scope>NUCLEOTIDE SEQUENCE</scope>
    <source>
        <strain evidence="1 3">FJAT-50051</strain>
    </source>
</reference>